<dbReference type="GO" id="GO:0004930">
    <property type="term" value="F:G protein-coupled receptor activity"/>
    <property type="evidence" value="ECO:0007669"/>
    <property type="project" value="UniProtKB-KW"/>
</dbReference>
<sequence>SIATIMAKENQSIVTEFIFQGLSSQPRTQALLFIVFLFFYLFTVVGNTMIVTVIRASHQLRSPMYFFLANLSFLDICYVSTNVPQMLVNLLTTKKTISFSGCAAQMYFSLAFGMTECILLAVMAYDRYLAICQPLHYATVMNRKLCSRMALASWASSLLSSLVINSLVLRLPFCGPDTLNHYFCEVPAVLALACADIALTEMVVFIFSVLIVFIPFLLIIISYGQILSTVLRIRPTHRQPKAFSTCGSHLTVVTVFYGTAICMYMNPKSRSPRDGDKAVAVFYTIVTPLLNPVIYSLRNKDVKGALRRALARPKSLF</sequence>
<feature type="transmembrane region" description="Helical" evidence="12">
    <location>
        <begin position="188"/>
        <end position="221"/>
    </location>
</feature>
<feature type="transmembrane region" description="Helical" evidence="12">
    <location>
        <begin position="65"/>
        <end position="84"/>
    </location>
</feature>
<dbReference type="Gene3D" id="1.20.1070.10">
    <property type="entry name" value="Rhodopsin 7-helix transmembrane proteins"/>
    <property type="match status" value="1"/>
</dbReference>
<dbReference type="SUPFAM" id="SSF81321">
    <property type="entry name" value="Family A G protein-coupled receptor-like"/>
    <property type="match status" value="1"/>
</dbReference>
<keyword evidence="3 12" id="KW-0716">Sensory transduction</keyword>
<keyword evidence="7 11" id="KW-0297">G-protein coupled receptor</keyword>
<evidence type="ECO:0000256" key="4">
    <source>
        <dbReference type="ARBA" id="ARBA00022692"/>
    </source>
</evidence>
<evidence type="ECO:0000256" key="5">
    <source>
        <dbReference type="ARBA" id="ARBA00022725"/>
    </source>
</evidence>
<gene>
    <name evidence="14" type="primary">Or2d2</name>
    <name evidence="14" type="ORF">NOTJUL_R01458</name>
</gene>
<feature type="transmembrane region" description="Helical" evidence="12">
    <location>
        <begin position="278"/>
        <end position="297"/>
    </location>
</feature>
<dbReference type="PRINTS" id="PR00237">
    <property type="entry name" value="GPCRRHODOPSN"/>
</dbReference>
<evidence type="ECO:0000313" key="14">
    <source>
        <dbReference type="EMBL" id="NXA56484.1"/>
    </source>
</evidence>
<keyword evidence="5 12" id="KW-0552">Olfaction</keyword>
<feature type="transmembrane region" description="Helical" evidence="12">
    <location>
        <begin position="145"/>
        <end position="168"/>
    </location>
</feature>
<dbReference type="AlphaFoldDB" id="A0A7K7WTB3"/>
<feature type="domain" description="G-protein coupled receptors family 1 profile" evidence="13">
    <location>
        <begin position="46"/>
        <end position="295"/>
    </location>
</feature>
<evidence type="ECO:0000256" key="3">
    <source>
        <dbReference type="ARBA" id="ARBA00022606"/>
    </source>
</evidence>
<keyword evidence="8 12" id="KW-0472">Membrane</keyword>
<dbReference type="GO" id="GO:0005886">
    <property type="term" value="C:plasma membrane"/>
    <property type="evidence" value="ECO:0007669"/>
    <property type="project" value="UniProtKB-SubCell"/>
</dbReference>
<dbReference type="InterPro" id="IPR000725">
    <property type="entry name" value="Olfact_rcpt"/>
</dbReference>
<evidence type="ECO:0000256" key="8">
    <source>
        <dbReference type="ARBA" id="ARBA00023136"/>
    </source>
</evidence>
<evidence type="ECO:0000256" key="12">
    <source>
        <dbReference type="RuleBase" id="RU363047"/>
    </source>
</evidence>
<keyword evidence="2 12" id="KW-1003">Cell membrane</keyword>
<dbReference type="EMBL" id="VZSV01000385">
    <property type="protein sequence ID" value="NXA56484.1"/>
    <property type="molecule type" value="Genomic_DNA"/>
</dbReference>
<dbReference type="InterPro" id="IPR017452">
    <property type="entry name" value="GPCR_Rhodpsn_7TM"/>
</dbReference>
<keyword evidence="4 11" id="KW-0812">Transmembrane</keyword>
<dbReference type="PRINTS" id="PR00245">
    <property type="entry name" value="OLFACTORYR"/>
</dbReference>
<feature type="transmembrane region" description="Helical" evidence="12">
    <location>
        <begin position="104"/>
        <end position="125"/>
    </location>
</feature>
<organism evidence="14 15">
    <name type="scientific">Nothocercus julius</name>
    <dbReference type="NCBI Taxonomy" id="2585813"/>
    <lineage>
        <taxon>Eukaryota</taxon>
        <taxon>Metazoa</taxon>
        <taxon>Chordata</taxon>
        <taxon>Craniata</taxon>
        <taxon>Vertebrata</taxon>
        <taxon>Euteleostomi</taxon>
        <taxon>Archelosauria</taxon>
        <taxon>Archosauria</taxon>
        <taxon>Dinosauria</taxon>
        <taxon>Saurischia</taxon>
        <taxon>Theropoda</taxon>
        <taxon>Coelurosauria</taxon>
        <taxon>Aves</taxon>
        <taxon>Palaeognathae</taxon>
        <taxon>Tinamiformes</taxon>
        <taxon>Tinamidae</taxon>
        <taxon>Nothocercus</taxon>
    </lineage>
</organism>
<evidence type="ECO:0000256" key="1">
    <source>
        <dbReference type="ARBA" id="ARBA00004651"/>
    </source>
</evidence>
<keyword evidence="6 12" id="KW-1133">Transmembrane helix</keyword>
<evidence type="ECO:0000313" key="15">
    <source>
        <dbReference type="Proteomes" id="UP000531559"/>
    </source>
</evidence>
<dbReference type="GO" id="GO:0004984">
    <property type="term" value="F:olfactory receptor activity"/>
    <property type="evidence" value="ECO:0007669"/>
    <property type="project" value="InterPro"/>
</dbReference>
<dbReference type="CDD" id="cd15225">
    <property type="entry name" value="7tmA_OR10A-like"/>
    <property type="match status" value="1"/>
</dbReference>
<dbReference type="Proteomes" id="UP000531559">
    <property type="component" value="Unassembled WGS sequence"/>
</dbReference>
<protein>
    <recommendedName>
        <fullName evidence="12">Olfactory receptor</fullName>
    </recommendedName>
</protein>
<name>A0A7K7WTB3_9AVES</name>
<evidence type="ECO:0000256" key="2">
    <source>
        <dbReference type="ARBA" id="ARBA00022475"/>
    </source>
</evidence>
<proteinExistence type="inferred from homology"/>
<dbReference type="Pfam" id="PF13853">
    <property type="entry name" value="7tm_4"/>
    <property type="match status" value="1"/>
</dbReference>
<keyword evidence="9 11" id="KW-0675">Receptor</keyword>
<evidence type="ECO:0000259" key="13">
    <source>
        <dbReference type="PROSITE" id="PS50262"/>
    </source>
</evidence>
<dbReference type="OrthoDB" id="5950740at2759"/>
<keyword evidence="10 11" id="KW-0807">Transducer</keyword>
<dbReference type="PROSITE" id="PS00237">
    <property type="entry name" value="G_PROTEIN_RECEP_F1_1"/>
    <property type="match status" value="1"/>
</dbReference>
<feature type="non-terminal residue" evidence="14">
    <location>
        <position position="317"/>
    </location>
</feature>
<comment type="subcellular location">
    <subcellularLocation>
        <location evidence="1 12">Cell membrane</location>
        <topology evidence="1 12">Multi-pass membrane protein</topology>
    </subcellularLocation>
</comment>
<evidence type="ECO:0000256" key="11">
    <source>
        <dbReference type="RuleBase" id="RU000688"/>
    </source>
</evidence>
<comment type="similarity">
    <text evidence="11">Belongs to the G-protein coupled receptor 1 family.</text>
</comment>
<reference evidence="14 15" key="1">
    <citation type="submission" date="2019-09" db="EMBL/GenBank/DDBJ databases">
        <title>Bird 10,000 Genomes (B10K) Project - Family phase.</title>
        <authorList>
            <person name="Zhang G."/>
        </authorList>
    </citation>
    <scope>NUCLEOTIDE SEQUENCE [LARGE SCALE GENOMIC DNA]</scope>
    <source>
        <strain evidence="14">B10K-MSB-01</strain>
    </source>
</reference>
<feature type="transmembrane region" description="Helical" evidence="12">
    <location>
        <begin position="30"/>
        <end position="53"/>
    </location>
</feature>
<keyword evidence="15" id="KW-1185">Reference proteome</keyword>
<evidence type="ECO:0000256" key="9">
    <source>
        <dbReference type="ARBA" id="ARBA00023170"/>
    </source>
</evidence>
<evidence type="ECO:0000256" key="6">
    <source>
        <dbReference type="ARBA" id="ARBA00022989"/>
    </source>
</evidence>
<accession>A0A7K7WTB3</accession>
<dbReference type="InterPro" id="IPR000276">
    <property type="entry name" value="GPCR_Rhodpsn"/>
</dbReference>
<evidence type="ECO:0000256" key="10">
    <source>
        <dbReference type="ARBA" id="ARBA00023224"/>
    </source>
</evidence>
<dbReference type="PANTHER" id="PTHR26453">
    <property type="entry name" value="OLFACTORY RECEPTOR"/>
    <property type="match status" value="1"/>
</dbReference>
<dbReference type="PROSITE" id="PS50262">
    <property type="entry name" value="G_PROTEIN_RECEP_F1_2"/>
    <property type="match status" value="1"/>
</dbReference>
<dbReference type="FunFam" id="1.20.1070.10:FF:000005">
    <property type="entry name" value="Olfactory receptor"/>
    <property type="match status" value="1"/>
</dbReference>
<evidence type="ECO:0000256" key="7">
    <source>
        <dbReference type="ARBA" id="ARBA00023040"/>
    </source>
</evidence>
<feature type="non-terminal residue" evidence="14">
    <location>
        <position position="1"/>
    </location>
</feature>
<comment type="caution">
    <text evidence="14">The sequence shown here is derived from an EMBL/GenBank/DDBJ whole genome shotgun (WGS) entry which is preliminary data.</text>
</comment>
<feature type="transmembrane region" description="Helical" evidence="12">
    <location>
        <begin position="242"/>
        <end position="266"/>
    </location>
</feature>